<protein>
    <submittedName>
        <fullName evidence="1">Uncharacterized protein</fullName>
    </submittedName>
</protein>
<keyword evidence="2" id="KW-1185">Reference proteome</keyword>
<dbReference type="EMBL" id="LNZH02000029">
    <property type="protein sequence ID" value="OCB92128.1"/>
    <property type="molecule type" value="Genomic_DNA"/>
</dbReference>
<accession>A0A9Q5I5P3</accession>
<name>A0A9Q5I5P3_SANBA</name>
<evidence type="ECO:0000313" key="2">
    <source>
        <dbReference type="Proteomes" id="UP000757232"/>
    </source>
</evidence>
<gene>
    <name evidence="1" type="ORF">A7U60_g522</name>
</gene>
<evidence type="ECO:0000313" key="1">
    <source>
        <dbReference type="EMBL" id="OCB92128.1"/>
    </source>
</evidence>
<sequence length="166" mass="18779">MRRNLRKPLIFVVDTNISSRTQTKSICKLVGTEQGMEYICSGMQKVLLLPFSVARIVPNVGILQSVYWEDEADKAIDLGQRGPHEEWEDYSIIRCFDTQVELLGLWTNDKALPSLEPVRDPSGIANVYRYSRFVCGRCGQYFSDLRELFNIADDGAIPTTKGNIGK</sequence>
<dbReference type="Proteomes" id="UP000757232">
    <property type="component" value="Unassembled WGS sequence"/>
</dbReference>
<organism evidence="1 2">
    <name type="scientific">Sanghuangporus baumii</name>
    <name type="common">Phellinus baumii</name>
    <dbReference type="NCBI Taxonomy" id="108892"/>
    <lineage>
        <taxon>Eukaryota</taxon>
        <taxon>Fungi</taxon>
        <taxon>Dikarya</taxon>
        <taxon>Basidiomycota</taxon>
        <taxon>Agaricomycotina</taxon>
        <taxon>Agaricomycetes</taxon>
        <taxon>Hymenochaetales</taxon>
        <taxon>Hymenochaetaceae</taxon>
        <taxon>Sanghuangporus</taxon>
    </lineage>
</organism>
<proteinExistence type="predicted"/>
<comment type="caution">
    <text evidence="1">The sequence shown here is derived from an EMBL/GenBank/DDBJ whole genome shotgun (WGS) entry which is preliminary data.</text>
</comment>
<dbReference type="AlphaFoldDB" id="A0A9Q5I5P3"/>
<reference evidence="1" key="1">
    <citation type="submission" date="2016-06" db="EMBL/GenBank/DDBJ databases">
        <title>Draft Genome sequence of the fungus Inonotus baumii.</title>
        <authorList>
            <person name="Zhu H."/>
            <person name="Lin W."/>
        </authorList>
    </citation>
    <scope>NUCLEOTIDE SEQUENCE</scope>
    <source>
        <strain evidence="1">821</strain>
    </source>
</reference>